<dbReference type="EMBL" id="UYYB01097516">
    <property type="protein sequence ID" value="VDM76700.1"/>
    <property type="molecule type" value="Genomic_DNA"/>
</dbReference>
<protein>
    <recommendedName>
        <fullName evidence="5">PLAT domain-containing protein</fullName>
    </recommendedName>
</protein>
<evidence type="ECO:0000256" key="2">
    <source>
        <dbReference type="SAM" id="SignalP"/>
    </source>
</evidence>
<dbReference type="InterPro" id="IPR029058">
    <property type="entry name" value="AB_hydrolase_fold"/>
</dbReference>
<sequence>MIISVLLSGVVVALAQHNYDDNFARNKTFPLSAAAMIISVLLSGVVVALAQHNYDDNFARNKTFPLSAAAYADDPERCVKRVKHVIVSCGWWSKCSGFVAKIPSENAIALSFRGTKGKLQLMEIFGTTLTTKRIRWKVNDQYLGQVGRYFHDAFYGIWDGGLGVHVQKLLKDCADCKIWISYSFRVVHYRDAVVQLPYWYEHHSREVFYKEDMKPNEFHVCEGA</sequence>
<gene>
    <name evidence="3" type="ORF">SVUK_LOCUS11698</name>
</gene>
<dbReference type="OrthoDB" id="5866690at2759"/>
<accession>A0A3P7IU95</accession>
<dbReference type="Proteomes" id="UP000270094">
    <property type="component" value="Unassembled WGS sequence"/>
</dbReference>
<dbReference type="PANTHER" id="PTHR45908">
    <property type="entry name" value="PROTEIN CBG11750-RELATED"/>
    <property type="match status" value="1"/>
</dbReference>
<dbReference type="Gene3D" id="3.40.50.1820">
    <property type="entry name" value="alpha/beta hydrolase"/>
    <property type="match status" value="2"/>
</dbReference>
<proteinExistence type="predicted"/>
<name>A0A3P7IU95_STRVU</name>
<organism evidence="3 4">
    <name type="scientific">Strongylus vulgaris</name>
    <name type="common">Blood worm</name>
    <dbReference type="NCBI Taxonomy" id="40348"/>
    <lineage>
        <taxon>Eukaryota</taxon>
        <taxon>Metazoa</taxon>
        <taxon>Ecdysozoa</taxon>
        <taxon>Nematoda</taxon>
        <taxon>Chromadorea</taxon>
        <taxon>Rhabditida</taxon>
        <taxon>Rhabditina</taxon>
        <taxon>Rhabditomorpha</taxon>
        <taxon>Strongyloidea</taxon>
        <taxon>Strongylidae</taxon>
        <taxon>Strongylus</taxon>
    </lineage>
</organism>
<keyword evidence="1" id="KW-0812">Transmembrane</keyword>
<feature type="transmembrane region" description="Helical" evidence="1">
    <location>
        <begin position="31"/>
        <end position="50"/>
    </location>
</feature>
<dbReference type="SUPFAM" id="SSF53474">
    <property type="entry name" value="alpha/beta-Hydrolases"/>
    <property type="match status" value="1"/>
</dbReference>
<feature type="signal peptide" evidence="2">
    <location>
        <begin position="1"/>
        <end position="15"/>
    </location>
</feature>
<keyword evidence="1" id="KW-1133">Transmembrane helix</keyword>
<evidence type="ECO:0000313" key="3">
    <source>
        <dbReference type="EMBL" id="VDM76700.1"/>
    </source>
</evidence>
<reference evidence="3 4" key="1">
    <citation type="submission" date="2018-11" db="EMBL/GenBank/DDBJ databases">
        <authorList>
            <consortium name="Pathogen Informatics"/>
        </authorList>
    </citation>
    <scope>NUCLEOTIDE SEQUENCE [LARGE SCALE GENOMIC DNA]</scope>
</reference>
<keyword evidence="2" id="KW-0732">Signal</keyword>
<keyword evidence="4" id="KW-1185">Reference proteome</keyword>
<evidence type="ECO:0000313" key="4">
    <source>
        <dbReference type="Proteomes" id="UP000270094"/>
    </source>
</evidence>
<feature type="chain" id="PRO_5018238797" description="PLAT domain-containing protein" evidence="2">
    <location>
        <begin position="16"/>
        <end position="224"/>
    </location>
</feature>
<dbReference type="AlphaFoldDB" id="A0A3P7IU95"/>
<evidence type="ECO:0008006" key="5">
    <source>
        <dbReference type="Google" id="ProtNLM"/>
    </source>
</evidence>
<evidence type="ECO:0000256" key="1">
    <source>
        <dbReference type="SAM" id="Phobius"/>
    </source>
</evidence>
<keyword evidence="1" id="KW-0472">Membrane</keyword>